<evidence type="ECO:0000313" key="1">
    <source>
        <dbReference type="EMBL" id="KAH9420789.1"/>
    </source>
</evidence>
<reference evidence="1 2" key="1">
    <citation type="journal article" date="2018" name="J. Allergy Clin. Immunol.">
        <title>High-quality assembly of Dermatophagoides pteronyssinus genome and transcriptome reveals a wide range of novel allergens.</title>
        <authorList>
            <person name="Liu X.Y."/>
            <person name="Yang K.Y."/>
            <person name="Wang M.Q."/>
            <person name="Kwok J.S."/>
            <person name="Zeng X."/>
            <person name="Yang Z."/>
            <person name="Xiao X.J."/>
            <person name="Lau C.P."/>
            <person name="Li Y."/>
            <person name="Huang Z.M."/>
            <person name="Ba J.G."/>
            <person name="Yim A.K."/>
            <person name="Ouyang C.Y."/>
            <person name="Ngai S.M."/>
            <person name="Chan T.F."/>
            <person name="Leung E.L."/>
            <person name="Liu L."/>
            <person name="Liu Z.G."/>
            <person name="Tsui S.K."/>
        </authorList>
    </citation>
    <scope>NUCLEOTIDE SEQUENCE [LARGE SCALE GENOMIC DNA]</scope>
    <source>
        <strain evidence="1">Derp</strain>
    </source>
</reference>
<comment type="caution">
    <text evidence="1">The sequence shown here is derived from an EMBL/GenBank/DDBJ whole genome shotgun (WGS) entry which is preliminary data.</text>
</comment>
<organism evidence="1 2">
    <name type="scientific">Dermatophagoides pteronyssinus</name>
    <name type="common">European house dust mite</name>
    <dbReference type="NCBI Taxonomy" id="6956"/>
    <lineage>
        <taxon>Eukaryota</taxon>
        <taxon>Metazoa</taxon>
        <taxon>Ecdysozoa</taxon>
        <taxon>Arthropoda</taxon>
        <taxon>Chelicerata</taxon>
        <taxon>Arachnida</taxon>
        <taxon>Acari</taxon>
        <taxon>Acariformes</taxon>
        <taxon>Sarcoptiformes</taxon>
        <taxon>Astigmata</taxon>
        <taxon>Psoroptidia</taxon>
        <taxon>Analgoidea</taxon>
        <taxon>Pyroglyphidae</taxon>
        <taxon>Dermatophagoidinae</taxon>
        <taxon>Dermatophagoides</taxon>
    </lineage>
</organism>
<dbReference type="Proteomes" id="UP000887458">
    <property type="component" value="Unassembled WGS sequence"/>
</dbReference>
<evidence type="ECO:0000313" key="2">
    <source>
        <dbReference type="Proteomes" id="UP000887458"/>
    </source>
</evidence>
<keyword evidence="2" id="KW-1185">Reference proteome</keyword>
<dbReference type="EMBL" id="NJHN03000047">
    <property type="protein sequence ID" value="KAH9420789.1"/>
    <property type="molecule type" value="Genomic_DNA"/>
</dbReference>
<reference evidence="1 2" key="2">
    <citation type="journal article" date="2022" name="Mol. Biol. Evol.">
        <title>Comparative Genomics Reveals Insights into the Divergent Evolution of Astigmatic Mites and Household Pest Adaptations.</title>
        <authorList>
            <person name="Xiong Q."/>
            <person name="Wan A.T."/>
            <person name="Liu X."/>
            <person name="Fung C.S."/>
            <person name="Xiao X."/>
            <person name="Malainual N."/>
            <person name="Hou J."/>
            <person name="Wang L."/>
            <person name="Wang M."/>
            <person name="Yang K.Y."/>
            <person name="Cui Y."/>
            <person name="Leung E.L."/>
            <person name="Nong W."/>
            <person name="Shin S.K."/>
            <person name="Au S.W."/>
            <person name="Jeong K.Y."/>
            <person name="Chew F.T."/>
            <person name="Hui J.H."/>
            <person name="Leung T.F."/>
            <person name="Tungtrongchitr A."/>
            <person name="Zhong N."/>
            <person name="Liu Z."/>
            <person name="Tsui S.K."/>
        </authorList>
    </citation>
    <scope>NUCLEOTIDE SEQUENCE [LARGE SCALE GENOMIC DNA]</scope>
    <source>
        <strain evidence="1">Derp</strain>
    </source>
</reference>
<sequence length="64" mass="7620">MDQNTFEASDLLSFDYAVDDELKDNEDEDVNCLDHENKNKVNRMNKSNNWSILINNFWSDIKYT</sequence>
<protein>
    <submittedName>
        <fullName evidence="1">Uncharacterized protein</fullName>
    </submittedName>
</protein>
<accession>A0ABQ8JDV3</accession>
<name>A0ABQ8JDV3_DERPT</name>
<proteinExistence type="predicted"/>
<gene>
    <name evidence="1" type="ORF">DERP_001220</name>
</gene>